<name>A0ABS1BJ30_9SPHI</name>
<keyword evidence="4" id="KW-1185">Reference proteome</keyword>
<feature type="signal peptide" evidence="1">
    <location>
        <begin position="1"/>
        <end position="19"/>
    </location>
</feature>
<gene>
    <name evidence="3" type="ORF">I5M32_05245</name>
</gene>
<keyword evidence="1" id="KW-0732">Signal</keyword>
<proteinExistence type="predicted"/>
<dbReference type="InterPro" id="IPR026444">
    <property type="entry name" value="Secre_tail"/>
</dbReference>
<organism evidence="3 4">
    <name type="scientific">Pedobacter segetis</name>
    <dbReference type="NCBI Taxonomy" id="2793069"/>
    <lineage>
        <taxon>Bacteria</taxon>
        <taxon>Pseudomonadati</taxon>
        <taxon>Bacteroidota</taxon>
        <taxon>Sphingobacteriia</taxon>
        <taxon>Sphingobacteriales</taxon>
        <taxon>Sphingobacteriaceae</taxon>
        <taxon>Pedobacter</taxon>
    </lineage>
</organism>
<reference evidence="3 4" key="1">
    <citation type="submission" date="2020-12" db="EMBL/GenBank/DDBJ databases">
        <title>Bacterial novel species Pedobacter sp. SD-b isolated from soil.</title>
        <authorList>
            <person name="Jung H.-Y."/>
        </authorList>
    </citation>
    <scope>NUCLEOTIDE SEQUENCE [LARGE SCALE GENOMIC DNA]</scope>
    <source>
        <strain evidence="3 4">SD-b</strain>
    </source>
</reference>
<sequence>MKKLLLFLMLFAFATMGFAQTATDGDYRSKATGNWSDVANWQIRTGGTWATASTAPTAANNVYIQDAHVITIDVASVNCKDLDINITGGVAIGTNTLNVSGKIRAFSGTADVSGSDGTYAGTSSTATASGMISNTLPGILKFIGATRNITETGEWNSSGTTNDAEFALNVGAIGTLNTGIKFKNTTISSGTVITGSFIAIGSSEALTIKSGATLITSRSGASSTFVGNNSTTKCGTVTIENGATLELTGSTPTMDCTTFNNNGKVVYSKAGTQTFLSPGSNNSDGAILINNYYDLVLINTSTKTASTNFTVNNSLVISGTATLSAVSNICTMANGSTIKRSTTSGTSIGSTSIIQLGTQATDLVNIEIGSSVSNTGELPSTQAPGKIGTLTVNSGVTYTITGGRTITNLVNNGITALTPSTTMTLVVNGNISGTGTITGNTNASLSIGGSTGGNSGTLVFTSGSQNLNNLIMDRTGANSSITIGSNLNIVGNLSLNNGMINIAPSQNLTLSSTTSINGGSSTSYLNTQTSGANVGKVLVLGVTASKSVPVGSTSNYLPVTLNPAASSDFSINVFQGATNDATPNGTALSGTQKADLVDAIYNIARTSGTGNCDVTLGWDASLEGSNFNGFADAGVGVAQYTGSSYGTFTGPGDNTANTITTTVSSFAPFLVGKVGTLPVKLISFTAKAVNQTAVLNWRSTSEVNLSKFDVQRSSNGVVFETIGSINANNKAGIFDYSFTDKNPAFGANYYRLLSTDLDGTIDPSAIQAVNFGSLATLSVYPNPTKGLVNLQGLVKGDLVIVTDLVGRTLISKKYDGENAMNLNLDQNNSGVYLLSVSRNGKITSTNRIVKN</sequence>
<dbReference type="EMBL" id="JAEHFY010000006">
    <property type="protein sequence ID" value="MBK0382361.1"/>
    <property type="molecule type" value="Genomic_DNA"/>
</dbReference>
<dbReference type="Pfam" id="PF18962">
    <property type="entry name" value="Por_Secre_tail"/>
    <property type="match status" value="1"/>
</dbReference>
<protein>
    <submittedName>
        <fullName evidence="3">T9SS type A sorting domain-containing protein</fullName>
    </submittedName>
</protein>
<dbReference type="RefSeq" id="WP_200585141.1">
    <property type="nucleotide sequence ID" value="NZ_JAEHFY010000006.1"/>
</dbReference>
<accession>A0ABS1BJ30</accession>
<dbReference type="NCBIfam" id="TIGR04183">
    <property type="entry name" value="Por_Secre_tail"/>
    <property type="match status" value="1"/>
</dbReference>
<dbReference type="Proteomes" id="UP000660024">
    <property type="component" value="Unassembled WGS sequence"/>
</dbReference>
<evidence type="ECO:0000313" key="3">
    <source>
        <dbReference type="EMBL" id="MBK0382361.1"/>
    </source>
</evidence>
<evidence type="ECO:0000313" key="4">
    <source>
        <dbReference type="Proteomes" id="UP000660024"/>
    </source>
</evidence>
<evidence type="ECO:0000256" key="1">
    <source>
        <dbReference type="SAM" id="SignalP"/>
    </source>
</evidence>
<feature type="domain" description="Secretion system C-terminal sorting" evidence="2">
    <location>
        <begin position="779"/>
        <end position="846"/>
    </location>
</feature>
<comment type="caution">
    <text evidence="3">The sequence shown here is derived from an EMBL/GenBank/DDBJ whole genome shotgun (WGS) entry which is preliminary data.</text>
</comment>
<feature type="chain" id="PRO_5045835652" evidence="1">
    <location>
        <begin position="20"/>
        <end position="851"/>
    </location>
</feature>
<evidence type="ECO:0000259" key="2">
    <source>
        <dbReference type="Pfam" id="PF18962"/>
    </source>
</evidence>